<dbReference type="Proteomes" id="UP001243330">
    <property type="component" value="Unassembled WGS sequence"/>
</dbReference>
<comment type="caution">
    <text evidence="2">The sequence shown here is derived from an EMBL/GenBank/DDBJ whole genome shotgun (WGS) entry which is preliminary data.</text>
</comment>
<name>A0AAD9EEY3_9PEZI</name>
<sequence>MRKWKGNNPGPLAPESPDGGHELQCLIRHGALLVPGSRYWRRQLDASLTHNPFELDQARCSLALRFPAVDHPNHLSNPGIVVSMERSKKQLSVADCVNPKPRPGCVISTPAPPSLELDPSV</sequence>
<accession>A0AAD9EEY3</accession>
<evidence type="ECO:0000313" key="2">
    <source>
        <dbReference type="EMBL" id="KAK1846135.1"/>
    </source>
</evidence>
<evidence type="ECO:0000256" key="1">
    <source>
        <dbReference type="SAM" id="MobiDB-lite"/>
    </source>
</evidence>
<dbReference type="EMBL" id="JAQOWY010000247">
    <property type="protein sequence ID" value="KAK1846135.1"/>
    <property type="molecule type" value="Genomic_DNA"/>
</dbReference>
<keyword evidence="3" id="KW-1185">Reference proteome</keyword>
<proteinExistence type="predicted"/>
<feature type="region of interest" description="Disordered" evidence="1">
    <location>
        <begin position="1"/>
        <end position="20"/>
    </location>
</feature>
<reference evidence="2" key="1">
    <citation type="submission" date="2023-01" db="EMBL/GenBank/DDBJ databases">
        <title>Colletotrichum chrysophilum M932 genome sequence.</title>
        <authorList>
            <person name="Baroncelli R."/>
        </authorList>
    </citation>
    <scope>NUCLEOTIDE SEQUENCE</scope>
    <source>
        <strain evidence="2">M932</strain>
    </source>
</reference>
<feature type="region of interest" description="Disordered" evidence="1">
    <location>
        <begin position="102"/>
        <end position="121"/>
    </location>
</feature>
<organism evidence="2 3">
    <name type="scientific">Colletotrichum chrysophilum</name>
    <dbReference type="NCBI Taxonomy" id="1836956"/>
    <lineage>
        <taxon>Eukaryota</taxon>
        <taxon>Fungi</taxon>
        <taxon>Dikarya</taxon>
        <taxon>Ascomycota</taxon>
        <taxon>Pezizomycotina</taxon>
        <taxon>Sordariomycetes</taxon>
        <taxon>Hypocreomycetidae</taxon>
        <taxon>Glomerellales</taxon>
        <taxon>Glomerellaceae</taxon>
        <taxon>Colletotrichum</taxon>
        <taxon>Colletotrichum gloeosporioides species complex</taxon>
    </lineage>
</organism>
<gene>
    <name evidence="2" type="ORF">CCHR01_11235</name>
</gene>
<evidence type="ECO:0000313" key="3">
    <source>
        <dbReference type="Proteomes" id="UP001243330"/>
    </source>
</evidence>
<protein>
    <submittedName>
        <fullName evidence="2">Uncharacterized protein</fullName>
    </submittedName>
</protein>
<dbReference type="AlphaFoldDB" id="A0AAD9EEY3"/>